<name>A0AAT9H6Q5_9FLAO</name>
<protein>
    <recommendedName>
        <fullName evidence="2">Transposase</fullName>
    </recommendedName>
</protein>
<organism evidence="1">
    <name type="scientific">Flavobacterium sp. CFS9</name>
    <dbReference type="NCBI Taxonomy" id="3143118"/>
    <lineage>
        <taxon>Bacteria</taxon>
        <taxon>Pseudomonadati</taxon>
        <taxon>Bacteroidota</taxon>
        <taxon>Flavobacteriia</taxon>
        <taxon>Flavobacteriales</taxon>
        <taxon>Flavobacteriaceae</taxon>
        <taxon>Flavobacterium</taxon>
    </lineage>
</organism>
<evidence type="ECO:0008006" key="2">
    <source>
        <dbReference type="Google" id="ProtNLM"/>
    </source>
</evidence>
<gene>
    <name evidence="1" type="ORF">CFS9_37710</name>
</gene>
<evidence type="ECO:0000313" key="1">
    <source>
        <dbReference type="EMBL" id="BFM45130.1"/>
    </source>
</evidence>
<accession>A0AAT9H6Q5</accession>
<dbReference type="EMBL" id="AP031573">
    <property type="protein sequence ID" value="BFM45130.1"/>
    <property type="molecule type" value="Genomic_DNA"/>
</dbReference>
<proteinExistence type="predicted"/>
<reference evidence="1" key="1">
    <citation type="submission" date="2024-05" db="EMBL/GenBank/DDBJ databases">
        <title>Whole-Genome Sequence of CFS9, a Potential Fish Probiotic Isolated from the Body Surface of Silurus asotus.</title>
        <authorList>
            <person name="Kojima M."/>
            <person name="Tobioka K."/>
            <person name="Yokota K."/>
            <person name="Nakatani H."/>
            <person name="Hori K."/>
            <person name="Tamaru Y."/>
            <person name="Okazaki F."/>
        </authorList>
    </citation>
    <scope>NUCLEOTIDE SEQUENCE</scope>
    <source>
        <strain evidence="1">CFS9</strain>
    </source>
</reference>
<dbReference type="AlphaFoldDB" id="A0AAT9H6Q5"/>
<sequence>MFVYKKRDNYYIVVSLSDLYGTNYNKFFGRFEAIGVLQVDAVFHWLSNFGLDVPLGIDTKNIKNSIDLSI</sequence>